<dbReference type="RefSeq" id="WP_277577496.1">
    <property type="nucleotide sequence ID" value="NZ_JANRMI010000002.1"/>
</dbReference>
<dbReference type="Gene3D" id="2.70.150.10">
    <property type="entry name" value="Calcium-transporting ATPase, cytoplasmic transduction domain A"/>
    <property type="match status" value="1"/>
</dbReference>
<keyword evidence="9 15" id="KW-0067">ATP-binding</keyword>
<evidence type="ECO:0000256" key="4">
    <source>
        <dbReference type="ARBA" id="ARBA00022475"/>
    </source>
</evidence>
<feature type="transmembrane region" description="Helical" evidence="15">
    <location>
        <begin position="149"/>
        <end position="172"/>
    </location>
</feature>
<evidence type="ECO:0000256" key="1">
    <source>
        <dbReference type="ARBA" id="ARBA00004651"/>
    </source>
</evidence>
<keyword evidence="11" id="KW-1278">Translocase</keyword>
<dbReference type="PROSITE" id="PS50846">
    <property type="entry name" value="HMA_2"/>
    <property type="match status" value="1"/>
</dbReference>
<evidence type="ECO:0000256" key="9">
    <source>
        <dbReference type="ARBA" id="ARBA00022840"/>
    </source>
</evidence>
<dbReference type="NCBIfam" id="TIGR01525">
    <property type="entry name" value="ATPase-IB_hvy"/>
    <property type="match status" value="1"/>
</dbReference>
<dbReference type="Gene3D" id="3.40.50.1000">
    <property type="entry name" value="HAD superfamily/HAD-like"/>
    <property type="match status" value="1"/>
</dbReference>
<evidence type="ECO:0000256" key="14">
    <source>
        <dbReference type="ARBA" id="ARBA00023136"/>
    </source>
</evidence>
<feature type="transmembrane region" description="Helical" evidence="15">
    <location>
        <begin position="242"/>
        <end position="261"/>
    </location>
</feature>
<evidence type="ECO:0000256" key="12">
    <source>
        <dbReference type="ARBA" id="ARBA00022989"/>
    </source>
</evidence>
<dbReference type="SUPFAM" id="SSF81653">
    <property type="entry name" value="Calcium ATPase, transduction domain A"/>
    <property type="match status" value="1"/>
</dbReference>
<feature type="transmembrane region" description="Helical" evidence="15">
    <location>
        <begin position="753"/>
        <end position="771"/>
    </location>
</feature>
<dbReference type="InterPro" id="IPR023214">
    <property type="entry name" value="HAD_sf"/>
</dbReference>
<proteinExistence type="inferred from homology"/>
<sequence length="772" mass="85266">MEVVDKQNCQYCGALTEGATYCCTACEILDQKTHSSLARPIENPYSYLDQNDFRNLYRQPQGTDYNFLFFAEGLHCSSCVHLLEKLPQFCEGVSNARVNFGQSTVAINLDDSASLGNVALAIQELGYKPSLLSPQDDLQEKYKLENRRFLMRIAVAGFCAGNTMLFVIPVYAGLAGSFAVTFNWISFLLFLPILLYSAVPFYQGAWNSLKYKIANVDLPITIALLTGFSFSTYNLIRGDGSIYFDSTASFMFFILSARYLLKRVQQNYLAPARASSLFQGEKYLRIGTGAIGAIGTGSIGAIGTMDNELIPWNKIAPKDRLLVKSGQTLPVDCELISVRASLDMSLYNGESLPKDFTQGMTLFAGSKVLNDKIEIKALTNFERSRVGQLFKQLDQQAYQKSNFVTLTDRLAQKLIVTVFATAILFFAIYFFVDPSEAFNRSLALIVLACPCALAFGSPLTLGLALKKAQSMGMLIKNANSLERILAVKNIFFDKTGTLTEGALSLVHTAPTVIPADLQKIILSLEAHSYHPIAFALRKAWKNDETLYEIKEAQEILGKGVRGLIDEDLYEIRHLSETTHDSELGIEVFKNHESLCRLYFVDSLRKDSPEVVAKIHSLGLNSFLLSGDRKSRVKSVAQSCHIPEGQCFAELFPEDKKDILERYKQTCMIGDGANDSLCLQQADVGIAVKGSVDLSLQSADVYFTRGGLMPLLDLIALAQQARKVLIRNLSISLIYNTLGAVLALSGFINPMMAAILMPISSVIIILSSLWGLK</sequence>
<feature type="transmembrane region" description="Helical" evidence="15">
    <location>
        <begin position="214"/>
        <end position="236"/>
    </location>
</feature>
<dbReference type="InterPro" id="IPR018303">
    <property type="entry name" value="ATPase_P-typ_P_site"/>
</dbReference>
<dbReference type="InterPro" id="IPR023299">
    <property type="entry name" value="ATPase_P-typ_cyto_dom_N"/>
</dbReference>
<feature type="transmembrane region" description="Helical" evidence="15">
    <location>
        <begin position="184"/>
        <end position="202"/>
    </location>
</feature>
<evidence type="ECO:0000256" key="2">
    <source>
        <dbReference type="ARBA" id="ARBA00006024"/>
    </source>
</evidence>
<dbReference type="InterPro" id="IPR008250">
    <property type="entry name" value="ATPase_P-typ_transduc_dom_A_sf"/>
</dbReference>
<dbReference type="Pfam" id="PF00702">
    <property type="entry name" value="Hydrolase"/>
    <property type="match status" value="1"/>
</dbReference>
<dbReference type="SUPFAM" id="SSF55008">
    <property type="entry name" value="HMA, heavy metal-associated domain"/>
    <property type="match status" value="1"/>
</dbReference>
<organism evidence="17 18">
    <name type="scientific">Bdellovibrio svalbardensis</name>
    <dbReference type="NCBI Taxonomy" id="2972972"/>
    <lineage>
        <taxon>Bacteria</taxon>
        <taxon>Pseudomonadati</taxon>
        <taxon>Bdellovibrionota</taxon>
        <taxon>Bdellovibrionia</taxon>
        <taxon>Bdellovibrionales</taxon>
        <taxon>Pseudobdellovibrionaceae</taxon>
        <taxon>Bdellovibrio</taxon>
    </lineage>
</organism>
<evidence type="ECO:0000256" key="10">
    <source>
        <dbReference type="ARBA" id="ARBA00022842"/>
    </source>
</evidence>
<dbReference type="CDD" id="cd00371">
    <property type="entry name" value="HMA"/>
    <property type="match status" value="1"/>
</dbReference>
<feature type="transmembrane region" description="Helical" evidence="15">
    <location>
        <begin position="414"/>
        <end position="432"/>
    </location>
</feature>
<feature type="transmembrane region" description="Helical" evidence="15">
    <location>
        <begin position="728"/>
        <end position="747"/>
    </location>
</feature>
<keyword evidence="12 15" id="KW-1133">Transmembrane helix</keyword>
<dbReference type="InterPro" id="IPR036163">
    <property type="entry name" value="HMA_dom_sf"/>
</dbReference>
<keyword evidence="13" id="KW-0406">Ion transport</keyword>
<evidence type="ECO:0000313" key="17">
    <source>
        <dbReference type="EMBL" id="MDG0816018.1"/>
    </source>
</evidence>
<keyword evidence="7 15" id="KW-0479">Metal-binding</keyword>
<keyword evidence="14 15" id="KW-0472">Membrane</keyword>
<keyword evidence="8 15" id="KW-0547">Nucleotide-binding</keyword>
<gene>
    <name evidence="17" type="ORF">NWE73_06570</name>
</gene>
<keyword evidence="6 15" id="KW-0812">Transmembrane</keyword>
<dbReference type="PRINTS" id="PR00119">
    <property type="entry name" value="CATATPASE"/>
</dbReference>
<comment type="subcellular location">
    <subcellularLocation>
        <location evidence="1">Cell membrane</location>
        <topology evidence="1">Multi-pass membrane protein</topology>
    </subcellularLocation>
</comment>
<feature type="domain" description="HMA" evidence="16">
    <location>
        <begin position="65"/>
        <end position="130"/>
    </location>
</feature>
<evidence type="ECO:0000256" key="13">
    <source>
        <dbReference type="ARBA" id="ARBA00023065"/>
    </source>
</evidence>
<dbReference type="Proteomes" id="UP001152321">
    <property type="component" value="Unassembled WGS sequence"/>
</dbReference>
<evidence type="ECO:0000256" key="3">
    <source>
        <dbReference type="ARBA" id="ARBA00022448"/>
    </source>
</evidence>
<comment type="caution">
    <text evidence="17">The sequence shown here is derived from an EMBL/GenBank/DDBJ whole genome shotgun (WGS) entry which is preliminary data.</text>
</comment>
<evidence type="ECO:0000313" key="18">
    <source>
        <dbReference type="Proteomes" id="UP001152321"/>
    </source>
</evidence>
<dbReference type="InterPro" id="IPR023298">
    <property type="entry name" value="ATPase_P-typ_TM_dom_sf"/>
</dbReference>
<evidence type="ECO:0000259" key="16">
    <source>
        <dbReference type="PROSITE" id="PS50846"/>
    </source>
</evidence>
<protein>
    <submittedName>
        <fullName evidence="17">Heavy metal translocating P-type ATPase</fullName>
    </submittedName>
</protein>
<keyword evidence="5" id="KW-0597">Phosphoprotein</keyword>
<accession>A0ABT6DLL3</accession>
<keyword evidence="10" id="KW-0460">Magnesium</keyword>
<dbReference type="PANTHER" id="PTHR43520">
    <property type="entry name" value="ATP7, ISOFORM B"/>
    <property type="match status" value="1"/>
</dbReference>
<dbReference type="NCBIfam" id="TIGR01494">
    <property type="entry name" value="ATPase_P-type"/>
    <property type="match status" value="1"/>
</dbReference>
<dbReference type="PROSITE" id="PS00154">
    <property type="entry name" value="ATPASE_E1_E2"/>
    <property type="match status" value="1"/>
</dbReference>
<dbReference type="Gene3D" id="3.40.1110.10">
    <property type="entry name" value="Calcium-transporting ATPase, cytoplasmic domain N"/>
    <property type="match status" value="1"/>
</dbReference>
<evidence type="ECO:0000256" key="6">
    <source>
        <dbReference type="ARBA" id="ARBA00022692"/>
    </source>
</evidence>
<evidence type="ECO:0000256" key="11">
    <source>
        <dbReference type="ARBA" id="ARBA00022967"/>
    </source>
</evidence>
<dbReference type="InterPro" id="IPR027256">
    <property type="entry name" value="P-typ_ATPase_IB"/>
</dbReference>
<evidence type="ECO:0000256" key="7">
    <source>
        <dbReference type="ARBA" id="ARBA00022723"/>
    </source>
</evidence>
<feature type="transmembrane region" description="Helical" evidence="15">
    <location>
        <begin position="444"/>
        <end position="465"/>
    </location>
</feature>
<dbReference type="Gene3D" id="3.30.70.100">
    <property type="match status" value="1"/>
</dbReference>
<evidence type="ECO:0000256" key="8">
    <source>
        <dbReference type="ARBA" id="ARBA00022741"/>
    </source>
</evidence>
<dbReference type="PANTHER" id="PTHR43520:SF5">
    <property type="entry name" value="CATION-TRANSPORTING P-TYPE ATPASE-RELATED"/>
    <property type="match status" value="1"/>
</dbReference>
<name>A0ABT6DLL3_9BACT</name>
<dbReference type="InterPro" id="IPR059000">
    <property type="entry name" value="ATPase_P-type_domA"/>
</dbReference>
<dbReference type="InterPro" id="IPR001757">
    <property type="entry name" value="P_typ_ATPase"/>
</dbReference>
<evidence type="ECO:0000256" key="15">
    <source>
        <dbReference type="RuleBase" id="RU362081"/>
    </source>
</evidence>
<reference evidence="17" key="1">
    <citation type="submission" date="2022-08" db="EMBL/GenBank/DDBJ databases">
        <title>Novel Bdellovibrio Species Isolated from Svalbard: Designation Bdellovibrio svalbardensis.</title>
        <authorList>
            <person name="Mitchell R.J."/>
            <person name="Choi S.Y."/>
        </authorList>
    </citation>
    <scope>NUCLEOTIDE SEQUENCE</scope>
    <source>
        <strain evidence="17">PAP01</strain>
    </source>
</reference>
<dbReference type="Pfam" id="PF00122">
    <property type="entry name" value="E1-E2_ATPase"/>
    <property type="match status" value="1"/>
</dbReference>
<dbReference type="InterPro" id="IPR006121">
    <property type="entry name" value="HMA_dom"/>
</dbReference>
<evidence type="ECO:0000256" key="5">
    <source>
        <dbReference type="ARBA" id="ARBA00022553"/>
    </source>
</evidence>
<dbReference type="SUPFAM" id="SSF56784">
    <property type="entry name" value="HAD-like"/>
    <property type="match status" value="1"/>
</dbReference>
<dbReference type="EMBL" id="JANRMI010000002">
    <property type="protein sequence ID" value="MDG0816018.1"/>
    <property type="molecule type" value="Genomic_DNA"/>
</dbReference>
<dbReference type="Pfam" id="PF00403">
    <property type="entry name" value="HMA"/>
    <property type="match status" value="1"/>
</dbReference>
<dbReference type="InterPro" id="IPR036412">
    <property type="entry name" value="HAD-like_sf"/>
</dbReference>
<keyword evidence="18" id="KW-1185">Reference proteome</keyword>
<dbReference type="SUPFAM" id="SSF81665">
    <property type="entry name" value="Calcium ATPase, transmembrane domain M"/>
    <property type="match status" value="1"/>
</dbReference>
<keyword evidence="4 15" id="KW-1003">Cell membrane</keyword>
<keyword evidence="3" id="KW-0813">Transport</keyword>
<comment type="similarity">
    <text evidence="2 15">Belongs to the cation transport ATPase (P-type) (TC 3.A.3) family. Type IB subfamily.</text>
</comment>